<accession>A0A0H5DNP6</accession>
<dbReference type="Proteomes" id="UP000220251">
    <property type="component" value="Unassembled WGS sequence"/>
</dbReference>
<dbReference type="InterPro" id="IPR025868">
    <property type="entry name" value="Zn_ribbon_dom_put"/>
</dbReference>
<feature type="domain" description="Putative zinc ribbon" evidence="1">
    <location>
        <begin position="8"/>
        <end position="80"/>
    </location>
</feature>
<proteinExistence type="predicted"/>
<dbReference type="AlphaFoldDB" id="A0A0H5DNP6"/>
<reference evidence="3" key="1">
    <citation type="submission" date="2015-06" db="EMBL/GenBank/DDBJ databases">
        <authorList>
            <person name="Bertelli C."/>
        </authorList>
    </citation>
    <scope>NUCLEOTIDE SEQUENCE [LARGE SCALE GENOMIC DNA]</scope>
    <source>
        <strain evidence="3">CRIB-30</strain>
    </source>
</reference>
<evidence type="ECO:0000313" key="2">
    <source>
        <dbReference type="EMBL" id="CRX38001.1"/>
    </source>
</evidence>
<dbReference type="RefSeq" id="WP_098037858.1">
    <property type="nucleotide sequence ID" value="NZ_CWGJ01000011.1"/>
</dbReference>
<gene>
    <name evidence="2" type="ORF">ELAC_0649</name>
</gene>
<protein>
    <recommendedName>
        <fullName evidence="1">Putative zinc ribbon domain-containing protein</fullName>
    </recommendedName>
</protein>
<organism evidence="2 3">
    <name type="scientific">Estrella lausannensis</name>
    <dbReference type="NCBI Taxonomy" id="483423"/>
    <lineage>
        <taxon>Bacteria</taxon>
        <taxon>Pseudomonadati</taxon>
        <taxon>Chlamydiota</taxon>
        <taxon>Chlamydiia</taxon>
        <taxon>Parachlamydiales</taxon>
        <taxon>Candidatus Criblamydiaceae</taxon>
        <taxon>Estrella</taxon>
    </lineage>
</organism>
<dbReference type="Pfam" id="PF12674">
    <property type="entry name" value="Zn_ribbon_2"/>
    <property type="match status" value="1"/>
</dbReference>
<sequence length="88" mass="9816">MNTQCPSCLSCGMPLEDKKDSKLGTDGKLYCVYCLRPDGSVKSYEEILEGCVCHLQQSQGLDPASAHDIADKMLKSLPFWTNMLREDK</sequence>
<evidence type="ECO:0000259" key="1">
    <source>
        <dbReference type="Pfam" id="PF12674"/>
    </source>
</evidence>
<keyword evidence="3" id="KW-1185">Reference proteome</keyword>
<evidence type="ECO:0000313" key="3">
    <source>
        <dbReference type="Proteomes" id="UP000220251"/>
    </source>
</evidence>
<dbReference type="EMBL" id="CWGJ01000011">
    <property type="protein sequence ID" value="CRX38001.1"/>
    <property type="molecule type" value="Genomic_DNA"/>
</dbReference>
<dbReference type="OrthoDB" id="9801008at2"/>
<name>A0A0H5DNP6_9BACT</name>